<dbReference type="Gene3D" id="2.60.120.260">
    <property type="entry name" value="Galactose-binding domain-like"/>
    <property type="match status" value="1"/>
</dbReference>
<organism evidence="2 3">
    <name type="scientific">Variovorax paradoxus</name>
    <dbReference type="NCBI Taxonomy" id="34073"/>
    <lineage>
        <taxon>Bacteria</taxon>
        <taxon>Pseudomonadati</taxon>
        <taxon>Pseudomonadota</taxon>
        <taxon>Betaproteobacteria</taxon>
        <taxon>Burkholderiales</taxon>
        <taxon>Comamonadaceae</taxon>
        <taxon>Variovorax</taxon>
    </lineage>
</organism>
<sequence length="2886" mass="304642">MTDNKNKIQVIEILNPFEPNAARKHDTLDYRPGKTLADLFPGVIMRREFVFSLNGKIIEDDAKALTYPQAGDVIVMCPVVAGGGDEGGGKSILRIVAIVALAFFTGGAGGFAAGLSGAAVGSVGYSLAYAGIMMAGSMVINALLPPPKTKATPGGPTASDTLTYGIDGPKNVSAEGIVVPVTYGTHRYGGNLINAYVTNDNNSQLLHLLYNCGEGPIASITDIQLNDTPIANYGDYQIETRLGLPDDTPIPWFAQQVVPRAVGQELTTAFITKVTETEVDQIRLDFTCPAGMYGGWETKPSNYTIYSPVLAEIRKVGTTEWQPFSPDLMVIGGNQKTALRRSFFSPPLPEAKYEIRVRRDRPASGAGGSAPGGMIWVDNIYWTDYNEIQFEEVAYRHTALLGIRIRMTDQLNGLPTVTHLNGGRVIRCWDATTGQWVNQASDNPAWISLDALTNKRYGGAQPMSRFDMERWKEWAAHCTANGLKFNGIFDTQSNVWDATQPVFRAGHAGRTNVGTRFSIAIERQETPRMMFSVANMIQGTFKQSWLSSADRANELEITWVDKDDGYRQKIMRVVDTLAVGKGPKSSQVAFTGLTSAEEVWRDANILLNQNRLLLQTVEFSAPLEAIACSVGDVVLVQHDMPKWSLAGRLEAGSTVGKVMLDRPVQMSPNDVYSVLVHMSAVKRFSGTVSFIQGTGVFVSGFPGGVNVRRVKVAGKDLEVNSAIQQGNSHGVILSTIEGIAVGMPIELWDTDAIETRLVVNTASEADQSFTELTLASPLPAAPEIYTQWMFGKTNRTGKPFRIRSIRGTHDYQRDITALEYNPDSYLTTPAPPAPNYSDLERYVKHASIDGVSEEVFIIGPLTRSRVTVHFSGQDETYFMSNVYLRRNEGDEEKVGENTGQVTVEAALGDELVFRVVARDVFMRSAPRSTAPTIYHRAAGRTLAPNDATGLNAVMDSTGWQATWDPSLDPDVTSSELRIGPTWETARLLWRGSATSCRFAFQAAGEHQLRLRHCIGQTDGLYSGSDAVKTIVVLPPTQPIVSAEVDGRSVSLTWQDCVSTQPLFGYKIQKGPNAQELQDIGSSSSPNFQRIEATAGMHRYWVTALDVVGNQSAPGQIEVQSLPSIDEAIGELTDGLAEVIADLGQTNQNVTKEIQDRINADAAEATARANAIAVETANRAAALQAETTARTNAITTQANRITQEITDRAAAITAEQTARGNAIAAEQTARVNAIAGEVTARNAAIAVETTNRTNALTAEAAARATAITNAVSAETAARNQAIAAEATLRSNADQAEVTARTNAILAEAQNRQAAIASEATARSNGDEAEATARQNLATQLQTADQVLTSAIQNEATIRSTADASEVSQRESLGITLIGRADLAATLSRVVGPSLRAGFAAAAVAVGVWELPTPPTSGWLYDEQQARLTADSAEVTARESLATQMRGTYAGTDLAQVTSGLIFSERQARVTADTAEVTARQALETTVTNNKTSTDAAIVSEQNARTTADSALGTRVDTLTTTVNTDRTNANTAITSEQTARVNADTALGTRIDTLTTTVNNNQTTGNAAVIGEATARAAADAAEAAARETLATSITGMPNPADQLGAVTGDSLDLDFGEADFEVWQKPAVDTLSSGLIFDERQARVTADAAEVSARQALEAVVNTNKGSAEAAMTAEQTARANADAAEVTAREALQTQMRGNYAGTDLAQVSTGLIASEKNARTTADTAIVGTVTSLQTTVTNNKTTTDAAILAEQTARANADTAEATARQALQTTVTSNKTNTDAAIVAEQNARSTADGALGTRIDGVIATVNTDRTNANSAMTAEQTVRASADTALGTRIDTLTTTVNTDRGTASTAITNEQTARANADTALGGRIDTLTSTVSDNKTTAQAAVNEEAATRATADTAEAAQRASLGVALTGAPAPSNTLAGVVGPSLKLSMTTGPLGVWEPLALDVLSSGLIFDERQARITADTAEVTARQALATTVTNNKTTTDAALTAEQTARSTADAAEVTARESLATQLRGTATGTDVGAVTSGLLFSEKSARTTADTAIANSVTALTTTVTNNKTTTDAAILAEQTTRATADTANANEINSLRATVNDNKTTGTAAINGEADARATADAAEVAKRESLSVAVLGMPQVSNKLAEVEGPSLDLDFAGDNLEAWLTPALDILSSGLLFDERKSRISADEAEVTARQVLEAKVNTNKADAEAAIVTEQTARAAADSANADSITALTATVNNVTNGLPSKATNTAVNALTTRVTNAEGQLTSQGDAITSLNSSLELGRSDSQASLTSDENMANAAAWRSHYGINLAPYFATVADGQVATTACRSPVGGASFWNYSKSKVVIDPTRTYRITAWIRRVGANGTHYFNFWRNNLGTYGNSSIALGSLPDNVWSKVTWQALGSIFGDTSISPGFALNHSGGTAGYSEIQGYRFEDVTDALRITAAETSKADATAVNALTTRVTNAEGTITSQASSLTSLTATVNGHTSSISTNATAIADLAGNVKATWRLNVDANGKTAGMIIDNNGTVSTIAMLVDKFAIATAGPGGAIKYPFMVGTVAGVSTVGIDGNLVVDGTIITRALAAEAVTAEKVKAKSLTADQIAAGAISADLINVGVGSNLVPDSAFHAGDGGNRILNDGSVPSGWGTYDNFSSASQSVFGINAPSHDWHPIGGSTATVFQPNEWFNNIQDKSKWTQIHSGQIPVTVGQRYEFSGYVAAHRCQVWCAVEFYDQAGAVLLNVDSTTTNDADMANFGGGKLLSKYKRLTGFAVAPANAVTSRIIFRKGPTKAGTTDKNSWMFVTQPMMAVAHPSQTVFSTYSPSGLGTAITPAGISTPSLSAITANVGLLRTSTWGARTEIEANQVRVYDPNNVLRVVMGQF</sequence>
<evidence type="ECO:0000256" key="1">
    <source>
        <dbReference type="SAM" id="Phobius"/>
    </source>
</evidence>
<dbReference type="PANTHER" id="PTHR36251:SF2">
    <property type="entry name" value="GIFSY-2 PROPHAGE HOST SPECIFICITY PROTEIN J, PHAGE LAMBDA"/>
    <property type="match status" value="1"/>
</dbReference>
<proteinExistence type="predicted"/>
<name>A0A5Q0M563_VARPD</name>
<dbReference type="InterPro" id="IPR053171">
    <property type="entry name" value="Viral_Tip_Attach_Protein"/>
</dbReference>
<dbReference type="Gene3D" id="1.20.5.340">
    <property type="match status" value="1"/>
</dbReference>
<dbReference type="PANTHER" id="PTHR36251">
    <property type="entry name" value="FELS-1 PROPHAGE HOST SPECIFICITY PROTEIN-RELATED"/>
    <property type="match status" value="1"/>
</dbReference>
<protein>
    <recommendedName>
        <fullName evidence="4">Fibronectin type-III domain-containing protein</fullName>
    </recommendedName>
</protein>
<dbReference type="Proteomes" id="UP000326780">
    <property type="component" value="Chromosome"/>
</dbReference>
<gene>
    <name evidence="2" type="ORF">GFK26_18555</name>
</gene>
<evidence type="ECO:0000313" key="2">
    <source>
        <dbReference type="EMBL" id="QFZ84629.1"/>
    </source>
</evidence>
<evidence type="ECO:0000313" key="3">
    <source>
        <dbReference type="Proteomes" id="UP000326780"/>
    </source>
</evidence>
<accession>A0A5Q0M563</accession>
<keyword evidence="1" id="KW-1133">Transmembrane helix</keyword>
<feature type="transmembrane region" description="Helical" evidence="1">
    <location>
        <begin position="92"/>
        <end position="115"/>
    </location>
</feature>
<keyword evidence="1" id="KW-0472">Membrane</keyword>
<feature type="transmembrane region" description="Helical" evidence="1">
    <location>
        <begin position="127"/>
        <end position="144"/>
    </location>
</feature>
<keyword evidence="1" id="KW-0812">Transmembrane</keyword>
<reference evidence="2 3" key="1">
    <citation type="submission" date="2019-10" db="EMBL/GenBank/DDBJ databases">
        <title>Complete genome sequence of Variovorax paradoxus 5C-2.</title>
        <authorList>
            <person name="Gogoleva N.E."/>
            <person name="Balkin A.S."/>
        </authorList>
    </citation>
    <scope>NUCLEOTIDE SEQUENCE [LARGE SCALE GENOMIC DNA]</scope>
    <source>
        <strain evidence="2 3">5C-2</strain>
    </source>
</reference>
<dbReference type="RefSeq" id="WP_153283251.1">
    <property type="nucleotide sequence ID" value="NZ_CP045644.1"/>
</dbReference>
<dbReference type="EMBL" id="CP045644">
    <property type="protein sequence ID" value="QFZ84629.1"/>
    <property type="molecule type" value="Genomic_DNA"/>
</dbReference>
<evidence type="ECO:0008006" key="4">
    <source>
        <dbReference type="Google" id="ProtNLM"/>
    </source>
</evidence>